<accession>A0A4Y1YM69</accession>
<dbReference type="EMBL" id="AP019755">
    <property type="protein sequence ID" value="BBL35114.1"/>
    <property type="molecule type" value="Genomic_DNA"/>
</dbReference>
<proteinExistence type="predicted"/>
<reference evidence="1 2" key="1">
    <citation type="submission" date="2019-06" db="EMBL/GenBank/DDBJ databases">
        <title>Nitrosomonas stercoris KYUHI-S whole genome shotgun sequence.</title>
        <authorList>
            <person name="Nakagawa T."/>
            <person name="Tsuchiya Y."/>
            <person name="Takahashi R."/>
        </authorList>
    </citation>
    <scope>NUCLEOTIDE SEQUENCE [LARGE SCALE GENOMIC DNA]</scope>
    <source>
        <strain evidence="1 2">KYUHI-S</strain>
    </source>
</reference>
<organism evidence="1 2">
    <name type="scientific">Nitrosomonas stercoris</name>
    <dbReference type="NCBI Taxonomy" id="1444684"/>
    <lineage>
        <taxon>Bacteria</taxon>
        <taxon>Pseudomonadati</taxon>
        <taxon>Pseudomonadota</taxon>
        <taxon>Betaproteobacteria</taxon>
        <taxon>Nitrosomonadales</taxon>
        <taxon>Nitrosomonadaceae</taxon>
        <taxon>Nitrosomonas</taxon>
    </lineage>
</organism>
<protein>
    <submittedName>
        <fullName evidence="1">Uncharacterized protein</fullName>
    </submittedName>
</protein>
<evidence type="ECO:0000313" key="1">
    <source>
        <dbReference type="EMBL" id="BBL35114.1"/>
    </source>
</evidence>
<name>A0A4Y1YM69_9PROT</name>
<keyword evidence="2" id="KW-1185">Reference proteome</keyword>
<dbReference type="KEGG" id="nst:Nstercoris_01370"/>
<evidence type="ECO:0000313" key="2">
    <source>
        <dbReference type="Proteomes" id="UP000316473"/>
    </source>
</evidence>
<dbReference type="Proteomes" id="UP000316473">
    <property type="component" value="Chromosome"/>
</dbReference>
<sequence length="100" mass="11458">MSEQIYSGIDQDMAGGLTPLGRMVIDAWVFGILSEDETCTGWDMSRMQLLYEEVYAAWEPYSHLPSLLPPELRQRHTTLYDQRIAIARESGWDTDLSDES</sequence>
<dbReference type="AlphaFoldDB" id="A0A4Y1YM69"/>
<gene>
    <name evidence="1" type="ORF">Nstercoris_01370</name>
</gene>